<comment type="similarity">
    <text evidence="1">Belongs to the N(4)/N(6)-methyltransferase family.</text>
</comment>
<keyword evidence="6" id="KW-0680">Restriction system</keyword>
<evidence type="ECO:0000259" key="9">
    <source>
        <dbReference type="Pfam" id="PF02384"/>
    </source>
</evidence>
<dbReference type="EMBL" id="CP060695">
    <property type="protein sequence ID" value="QNM86379.1"/>
    <property type="molecule type" value="Genomic_DNA"/>
</dbReference>
<dbReference type="InterPro" id="IPR022749">
    <property type="entry name" value="D12N6_MeTrfase_N"/>
</dbReference>
<dbReference type="GO" id="GO:0008170">
    <property type="term" value="F:N-methyltransferase activity"/>
    <property type="evidence" value="ECO:0007669"/>
    <property type="project" value="InterPro"/>
</dbReference>
<accession>A0A7G9LCN0</accession>
<evidence type="ECO:0000256" key="6">
    <source>
        <dbReference type="ARBA" id="ARBA00022747"/>
    </source>
</evidence>
<dbReference type="KEGG" id="ppec:H9W90_04445"/>
<dbReference type="RefSeq" id="WP_187483260.1">
    <property type="nucleotide sequence ID" value="NZ_CP060695.1"/>
</dbReference>
<evidence type="ECO:0000256" key="4">
    <source>
        <dbReference type="ARBA" id="ARBA00022679"/>
    </source>
</evidence>
<dbReference type="InterPro" id="IPR002052">
    <property type="entry name" value="DNA_methylase_N6_adenine_CS"/>
</dbReference>
<sequence length="531" mass="60185">MAKTKNTFEQDLFKAADKLRKNIDAAEYKHVVLGLIFLKYISESFDELYQKLVKDEYSDAEDRDEYIAENTFFVPKLARWSHIHAQSKLPIIGQTIDEAMEAVEKENKELKNVLPQVYGKANLDKTALGELIDLISNTELQAENENSKDLFGRVYEYFLGEFANAEGKKGGQFYTPKAIVKLMVEMIEPYKGRIYDPASGSGGMFIMSEKFVTAHSGNIKDITVYGQESNQTTWKLSRMNLAIRNINSKFVAWNTEGSFLKDAHPDLKADFVIANPPFNQKEWGIDILQDDARWQYGTPPNGNANFGWMQHMLYHLSPRGVMATVLANGSLSSNTSGEGDIRKNLVEAGLVECIVALPKQLFYNTGIPACIWFLRRGRTNTNEVLFIDASEMGYLKDRVHRDFSDSDNDTKKGNYHDNGLGDIQKITQTYHNWKTVIANDPSLRGTKQSQNETAYNDIKGYCKSATLEDIRKHNHVLTPGRYVGIPDEEDDGIPFETKMADLTTTLQQQMQEEEALNQEIKTQLANIGFKL</sequence>
<dbReference type="EC" id="2.1.1.72" evidence="2"/>
<evidence type="ECO:0000256" key="8">
    <source>
        <dbReference type="SAM" id="Coils"/>
    </source>
</evidence>
<dbReference type="PANTHER" id="PTHR42998">
    <property type="entry name" value="TYPE I RESTRICTION ENZYME HINDVIIP M PROTEIN-RELATED"/>
    <property type="match status" value="1"/>
</dbReference>
<comment type="catalytic activity">
    <reaction evidence="7">
        <text>a 2'-deoxyadenosine in DNA + S-adenosyl-L-methionine = an N(6)-methyl-2'-deoxyadenosine in DNA + S-adenosyl-L-homocysteine + H(+)</text>
        <dbReference type="Rhea" id="RHEA:15197"/>
        <dbReference type="Rhea" id="RHEA-COMP:12418"/>
        <dbReference type="Rhea" id="RHEA-COMP:12419"/>
        <dbReference type="ChEBI" id="CHEBI:15378"/>
        <dbReference type="ChEBI" id="CHEBI:57856"/>
        <dbReference type="ChEBI" id="CHEBI:59789"/>
        <dbReference type="ChEBI" id="CHEBI:90615"/>
        <dbReference type="ChEBI" id="CHEBI:90616"/>
        <dbReference type="EC" id="2.1.1.72"/>
    </reaction>
</comment>
<dbReference type="Pfam" id="PF12161">
    <property type="entry name" value="HsdM_N"/>
    <property type="match status" value="1"/>
</dbReference>
<dbReference type="InterPro" id="IPR003356">
    <property type="entry name" value="DNA_methylase_A-5"/>
</dbReference>
<reference evidence="11 12" key="1">
    <citation type="submission" date="2020-08" db="EMBL/GenBank/DDBJ databases">
        <title>Polaribacter sp. L12M9 isolated from gut of the Korean scallop.</title>
        <authorList>
            <person name="Jeong Y.S."/>
        </authorList>
    </citation>
    <scope>NUCLEOTIDE SEQUENCE [LARGE SCALE GENOMIC DNA]</scope>
    <source>
        <strain evidence="11 12">L12M9</strain>
    </source>
</reference>
<dbReference type="PROSITE" id="PS00092">
    <property type="entry name" value="N6_MTASE"/>
    <property type="match status" value="1"/>
</dbReference>
<organism evidence="11 12">
    <name type="scientific">Polaribacter pectinis</name>
    <dbReference type="NCBI Taxonomy" id="2738844"/>
    <lineage>
        <taxon>Bacteria</taxon>
        <taxon>Pseudomonadati</taxon>
        <taxon>Bacteroidota</taxon>
        <taxon>Flavobacteriia</taxon>
        <taxon>Flavobacteriales</taxon>
        <taxon>Flavobacteriaceae</taxon>
    </lineage>
</organism>
<keyword evidence="3 11" id="KW-0489">Methyltransferase</keyword>
<gene>
    <name evidence="11" type="ORF">H9W90_04445</name>
</gene>
<keyword evidence="5" id="KW-0949">S-adenosyl-L-methionine</keyword>
<keyword evidence="4 11" id="KW-0808">Transferase</keyword>
<dbReference type="InterPro" id="IPR029063">
    <property type="entry name" value="SAM-dependent_MTases_sf"/>
</dbReference>
<evidence type="ECO:0000256" key="7">
    <source>
        <dbReference type="ARBA" id="ARBA00047942"/>
    </source>
</evidence>
<keyword evidence="12" id="KW-1185">Reference proteome</keyword>
<dbReference type="Pfam" id="PF02384">
    <property type="entry name" value="N6_Mtase"/>
    <property type="match status" value="1"/>
</dbReference>
<protein>
    <recommendedName>
        <fullName evidence="2">site-specific DNA-methyltransferase (adenine-specific)</fullName>
        <ecNumber evidence="2">2.1.1.72</ecNumber>
    </recommendedName>
</protein>
<evidence type="ECO:0000256" key="1">
    <source>
        <dbReference type="ARBA" id="ARBA00006594"/>
    </source>
</evidence>
<dbReference type="SUPFAM" id="SSF53335">
    <property type="entry name" value="S-adenosyl-L-methionine-dependent methyltransferases"/>
    <property type="match status" value="1"/>
</dbReference>
<name>A0A7G9LCN0_9FLAO</name>
<dbReference type="AlphaFoldDB" id="A0A7G9LCN0"/>
<dbReference type="Gene3D" id="3.40.50.150">
    <property type="entry name" value="Vaccinia Virus protein VP39"/>
    <property type="match status" value="1"/>
</dbReference>
<feature type="coiled-coil region" evidence="8">
    <location>
        <begin position="499"/>
        <end position="526"/>
    </location>
</feature>
<dbReference type="GO" id="GO:0009307">
    <property type="term" value="P:DNA restriction-modification system"/>
    <property type="evidence" value="ECO:0007669"/>
    <property type="project" value="UniProtKB-KW"/>
</dbReference>
<keyword evidence="8" id="KW-0175">Coiled coil</keyword>
<evidence type="ECO:0000256" key="5">
    <source>
        <dbReference type="ARBA" id="ARBA00022691"/>
    </source>
</evidence>
<dbReference type="PRINTS" id="PR00507">
    <property type="entry name" value="N12N6MTFRASE"/>
</dbReference>
<feature type="domain" description="DNA methylase adenine-specific" evidence="9">
    <location>
        <begin position="147"/>
        <end position="490"/>
    </location>
</feature>
<dbReference type="GO" id="GO:0009007">
    <property type="term" value="F:site-specific DNA-methyltransferase (adenine-specific) activity"/>
    <property type="evidence" value="ECO:0007669"/>
    <property type="project" value="UniProtKB-EC"/>
</dbReference>
<dbReference type="REBASE" id="442664">
    <property type="entry name" value="M.PspL12M9ORF4445P"/>
</dbReference>
<dbReference type="Proteomes" id="UP000515808">
    <property type="component" value="Chromosome"/>
</dbReference>
<evidence type="ECO:0000259" key="10">
    <source>
        <dbReference type="Pfam" id="PF12161"/>
    </source>
</evidence>
<evidence type="ECO:0000313" key="11">
    <source>
        <dbReference type="EMBL" id="QNM86379.1"/>
    </source>
</evidence>
<proteinExistence type="inferred from homology"/>
<dbReference type="GO" id="GO:0032259">
    <property type="term" value="P:methylation"/>
    <property type="evidence" value="ECO:0007669"/>
    <property type="project" value="UniProtKB-KW"/>
</dbReference>
<evidence type="ECO:0000256" key="3">
    <source>
        <dbReference type="ARBA" id="ARBA00022603"/>
    </source>
</evidence>
<feature type="domain" description="N6 adenine-specific DNA methyltransferase N-terminal" evidence="10">
    <location>
        <begin position="9"/>
        <end position="135"/>
    </location>
</feature>
<dbReference type="GO" id="GO:0003677">
    <property type="term" value="F:DNA binding"/>
    <property type="evidence" value="ECO:0007669"/>
    <property type="project" value="InterPro"/>
</dbReference>
<dbReference type="PANTHER" id="PTHR42998:SF1">
    <property type="entry name" value="TYPE I RESTRICTION ENZYME HINDI METHYLASE SUBUNIT"/>
    <property type="match status" value="1"/>
</dbReference>
<dbReference type="InterPro" id="IPR038333">
    <property type="entry name" value="T1MK-like_N_sf"/>
</dbReference>
<evidence type="ECO:0000256" key="2">
    <source>
        <dbReference type="ARBA" id="ARBA00011900"/>
    </source>
</evidence>
<evidence type="ECO:0000313" key="12">
    <source>
        <dbReference type="Proteomes" id="UP000515808"/>
    </source>
</evidence>
<dbReference type="Gene3D" id="1.20.1260.30">
    <property type="match status" value="1"/>
</dbReference>
<dbReference type="InterPro" id="IPR052916">
    <property type="entry name" value="Type-I_RE_MTase_Subunit"/>
</dbReference>